<dbReference type="SUPFAM" id="SSF52151">
    <property type="entry name" value="FabD/lysophospholipase-like"/>
    <property type="match status" value="1"/>
</dbReference>
<dbReference type="EC" id="3.1.1.5" evidence="6"/>
<dbReference type="EMBL" id="VICG01000004">
    <property type="protein sequence ID" value="KAA8573354.1"/>
    <property type="molecule type" value="Genomic_DNA"/>
</dbReference>
<protein>
    <recommendedName>
        <fullName evidence="6">Lysophospholipase</fullName>
        <ecNumber evidence="6">3.1.1.5</ecNumber>
    </recommendedName>
</protein>
<dbReference type="GO" id="GO:0005829">
    <property type="term" value="C:cytosol"/>
    <property type="evidence" value="ECO:0007669"/>
    <property type="project" value="TreeGrafter"/>
</dbReference>
<dbReference type="PANTHER" id="PTHR10728">
    <property type="entry name" value="CYTOSOLIC PHOSPHOLIPASE A2"/>
    <property type="match status" value="1"/>
</dbReference>
<keyword evidence="3 5" id="KW-0442">Lipid degradation</keyword>
<reference evidence="9 10" key="1">
    <citation type="submission" date="2019-06" db="EMBL/GenBank/DDBJ databases">
        <title>Genome Sequence of the Brown Rot Fungal Pathogen Monilinia fructicola.</title>
        <authorList>
            <person name="De Miccolis Angelini R.M."/>
            <person name="Landi L."/>
            <person name="Abate D."/>
            <person name="Pollastro S."/>
            <person name="Romanazzi G."/>
            <person name="Faretra F."/>
        </authorList>
    </citation>
    <scope>NUCLEOTIDE SEQUENCE [LARGE SCALE GENOMIC DNA]</scope>
    <source>
        <strain evidence="9 10">Mfrc123</strain>
    </source>
</reference>
<keyword evidence="7" id="KW-1133">Transmembrane helix</keyword>
<organism evidence="9 10">
    <name type="scientific">Monilinia fructicola</name>
    <name type="common">Brown rot fungus</name>
    <name type="synonym">Ciboria fructicola</name>
    <dbReference type="NCBI Taxonomy" id="38448"/>
    <lineage>
        <taxon>Eukaryota</taxon>
        <taxon>Fungi</taxon>
        <taxon>Dikarya</taxon>
        <taxon>Ascomycota</taxon>
        <taxon>Pezizomycotina</taxon>
        <taxon>Leotiomycetes</taxon>
        <taxon>Helotiales</taxon>
        <taxon>Sclerotiniaceae</taxon>
        <taxon>Monilinia</taxon>
    </lineage>
</organism>
<evidence type="ECO:0000313" key="10">
    <source>
        <dbReference type="Proteomes" id="UP000322873"/>
    </source>
</evidence>
<dbReference type="GO" id="GO:0004622">
    <property type="term" value="F:phosphatidylcholine lysophospholipase activity"/>
    <property type="evidence" value="ECO:0007669"/>
    <property type="project" value="UniProtKB-EC"/>
</dbReference>
<keyword evidence="4 5" id="KW-0443">Lipid metabolism</keyword>
<feature type="domain" description="PLA2c" evidence="8">
    <location>
        <begin position="160"/>
        <end position="319"/>
    </location>
</feature>
<dbReference type="AlphaFoldDB" id="A0A5M9JV08"/>
<keyword evidence="2 5" id="KW-0378">Hydrolase</keyword>
<name>A0A5M9JV08_MONFR</name>
<dbReference type="PANTHER" id="PTHR10728:SF40">
    <property type="entry name" value="PATATIN FAMILY PROTEIN"/>
    <property type="match status" value="1"/>
</dbReference>
<feature type="transmembrane region" description="Helical" evidence="7">
    <location>
        <begin position="12"/>
        <end position="28"/>
    </location>
</feature>
<gene>
    <name evidence="9" type="ORF">EYC84_003838</name>
</gene>
<comment type="catalytic activity">
    <reaction evidence="6">
        <text>a 1-acyl-sn-glycero-3-phosphocholine + H2O = sn-glycerol 3-phosphocholine + a fatty acid + H(+)</text>
        <dbReference type="Rhea" id="RHEA:15177"/>
        <dbReference type="ChEBI" id="CHEBI:15377"/>
        <dbReference type="ChEBI" id="CHEBI:15378"/>
        <dbReference type="ChEBI" id="CHEBI:16870"/>
        <dbReference type="ChEBI" id="CHEBI:28868"/>
        <dbReference type="ChEBI" id="CHEBI:58168"/>
        <dbReference type="EC" id="3.1.1.5"/>
    </reaction>
</comment>
<evidence type="ECO:0000256" key="5">
    <source>
        <dbReference type="PROSITE-ProRule" id="PRU00555"/>
    </source>
</evidence>
<comment type="caution">
    <text evidence="9">The sequence shown here is derived from an EMBL/GenBank/DDBJ whole genome shotgun (WGS) entry which is preliminary data.</text>
</comment>
<dbReference type="VEuPathDB" id="FungiDB:MFRU_053g00140"/>
<evidence type="ECO:0000256" key="7">
    <source>
        <dbReference type="SAM" id="Phobius"/>
    </source>
</evidence>
<dbReference type="GO" id="GO:0046475">
    <property type="term" value="P:glycerophospholipid catabolic process"/>
    <property type="evidence" value="ECO:0007669"/>
    <property type="project" value="TreeGrafter"/>
</dbReference>
<keyword evidence="7" id="KW-0812">Transmembrane</keyword>
<evidence type="ECO:0000256" key="3">
    <source>
        <dbReference type="ARBA" id="ARBA00022963"/>
    </source>
</evidence>
<evidence type="ECO:0000313" key="9">
    <source>
        <dbReference type="EMBL" id="KAA8573354.1"/>
    </source>
</evidence>
<dbReference type="GO" id="GO:0004623">
    <property type="term" value="F:phospholipase A2 activity"/>
    <property type="evidence" value="ECO:0007669"/>
    <property type="project" value="TreeGrafter"/>
</dbReference>
<evidence type="ECO:0000256" key="1">
    <source>
        <dbReference type="ARBA" id="ARBA00008780"/>
    </source>
</evidence>
<evidence type="ECO:0000259" key="8">
    <source>
        <dbReference type="PROSITE" id="PS51210"/>
    </source>
</evidence>
<dbReference type="Pfam" id="PF01735">
    <property type="entry name" value="PLA2_B"/>
    <property type="match status" value="1"/>
</dbReference>
<keyword evidence="10" id="KW-1185">Reference proteome</keyword>
<dbReference type="PROSITE" id="PS51210">
    <property type="entry name" value="PLA2C"/>
    <property type="match status" value="1"/>
</dbReference>
<accession>A0A5M9JV08</accession>
<evidence type="ECO:0000256" key="2">
    <source>
        <dbReference type="ARBA" id="ARBA00022801"/>
    </source>
</evidence>
<comment type="similarity">
    <text evidence="1 6">Belongs to the lysophospholipase family.</text>
</comment>
<proteinExistence type="inferred from homology"/>
<dbReference type="Proteomes" id="UP000322873">
    <property type="component" value="Unassembled WGS sequence"/>
</dbReference>
<dbReference type="InterPro" id="IPR002642">
    <property type="entry name" value="LysoPLipase_cat_dom"/>
</dbReference>
<sequence length="319" mass="35112">MSSYSQYSKPLVGVTSTIMFLGLFYILYQNDYLDLQPLPATKVRAKRPPSEKEKSEARAEKQAIRNAKELSALPFQQDAAAGDDSAWGSFIGRFNNFSIMSDEQWKSISERVSGYSDYIMPEWAKVLPGYIEKLRRELNMAPGSLADDIWKEAQNPEINPEIEYAASVRVSDDICDEEKQFLQNRKLATRIALAKYLGLPEESVHPDDVPCIAMVGSGGGLRALVAGTGSMLAAAEDGLFDCVTYTAGVSGSCWLQSLFNSSLGERRLDRLVNHLKARIGIHIAYPVDALAALNSAPTNKFLLSGFVEKLKGIVMQSLA</sequence>
<evidence type="ECO:0000256" key="4">
    <source>
        <dbReference type="ARBA" id="ARBA00023098"/>
    </source>
</evidence>
<dbReference type="InterPro" id="IPR016035">
    <property type="entry name" value="Acyl_Trfase/lysoPLipase"/>
</dbReference>
<keyword evidence="7" id="KW-0472">Membrane</keyword>
<dbReference type="Gene3D" id="3.40.1090.10">
    <property type="entry name" value="Cytosolic phospholipase A2 catalytic domain"/>
    <property type="match status" value="1"/>
</dbReference>
<evidence type="ECO:0000256" key="6">
    <source>
        <dbReference type="RuleBase" id="RU362103"/>
    </source>
</evidence>